<dbReference type="Gene3D" id="1.20.1440.180">
    <property type="entry name" value="KEN domain"/>
    <property type="match status" value="1"/>
</dbReference>
<keyword evidence="1" id="KW-1133">Transmembrane helix</keyword>
<dbReference type="AlphaFoldDB" id="A0A392Q5K4"/>
<evidence type="ECO:0000313" key="2">
    <source>
        <dbReference type="EMBL" id="MCI19119.1"/>
    </source>
</evidence>
<comment type="caution">
    <text evidence="2">The sequence shown here is derived from an EMBL/GenBank/DDBJ whole genome shotgun (WGS) entry which is preliminary data.</text>
</comment>
<name>A0A392Q5K4_9FABA</name>
<protein>
    <submittedName>
        <fullName evidence="2">Uncharacterized protein</fullName>
    </submittedName>
</protein>
<organism evidence="2 3">
    <name type="scientific">Trifolium medium</name>
    <dbReference type="NCBI Taxonomy" id="97028"/>
    <lineage>
        <taxon>Eukaryota</taxon>
        <taxon>Viridiplantae</taxon>
        <taxon>Streptophyta</taxon>
        <taxon>Embryophyta</taxon>
        <taxon>Tracheophyta</taxon>
        <taxon>Spermatophyta</taxon>
        <taxon>Magnoliopsida</taxon>
        <taxon>eudicotyledons</taxon>
        <taxon>Gunneridae</taxon>
        <taxon>Pentapetalae</taxon>
        <taxon>rosids</taxon>
        <taxon>fabids</taxon>
        <taxon>Fabales</taxon>
        <taxon>Fabaceae</taxon>
        <taxon>Papilionoideae</taxon>
        <taxon>50 kb inversion clade</taxon>
        <taxon>NPAAA clade</taxon>
        <taxon>Hologalegina</taxon>
        <taxon>IRL clade</taxon>
        <taxon>Trifolieae</taxon>
        <taxon>Trifolium</taxon>
    </lineage>
</organism>
<evidence type="ECO:0000313" key="3">
    <source>
        <dbReference type="Proteomes" id="UP000265520"/>
    </source>
</evidence>
<feature type="transmembrane region" description="Helical" evidence="1">
    <location>
        <begin position="81"/>
        <end position="101"/>
    </location>
</feature>
<accession>A0A392Q5K4</accession>
<dbReference type="InterPro" id="IPR038357">
    <property type="entry name" value="KEN_sf"/>
</dbReference>
<dbReference type="Proteomes" id="UP000265520">
    <property type="component" value="Unassembled WGS sequence"/>
</dbReference>
<keyword evidence="3" id="KW-1185">Reference proteome</keyword>
<dbReference type="EMBL" id="LXQA010113301">
    <property type="protein sequence ID" value="MCI19119.1"/>
    <property type="molecule type" value="Genomic_DNA"/>
</dbReference>
<reference evidence="2 3" key="1">
    <citation type="journal article" date="2018" name="Front. Plant Sci.">
        <title>Red Clover (Trifolium pratense) and Zigzag Clover (T. medium) - A Picture of Genomic Similarities and Differences.</title>
        <authorList>
            <person name="Dluhosova J."/>
            <person name="Istvanek J."/>
            <person name="Nedelnik J."/>
            <person name="Repkova J."/>
        </authorList>
    </citation>
    <scope>NUCLEOTIDE SEQUENCE [LARGE SCALE GENOMIC DNA]</scope>
    <source>
        <strain evidence="3">cv. 10/8</strain>
        <tissue evidence="2">Leaf</tissue>
    </source>
</reference>
<sequence length="127" mass="14823">MDIKDSEFDLVFHDGHPVMAMEWKFKQGLVAKYTAQMNKTKEYANKSYEFERKISHLLRMARNIFQHVDKYVDMVGNSMEAAYTVIFSSMSCFHIYNFMIARKLADDDRVKEYFSGKGPGALPSTRE</sequence>
<evidence type="ECO:0000256" key="1">
    <source>
        <dbReference type="SAM" id="Phobius"/>
    </source>
</evidence>
<keyword evidence="1" id="KW-0812">Transmembrane</keyword>
<keyword evidence="1" id="KW-0472">Membrane</keyword>
<proteinExistence type="predicted"/>
<feature type="non-terminal residue" evidence="2">
    <location>
        <position position="127"/>
    </location>
</feature>